<sequence length="232" mass="26962">MQLQRNATFLDSDASREDKGRRIIIGCINSFTSKSEIGAPLASSYLLDLPDHYKSHEFKTVYWKGFLIAISPVKDYMYRPIEHAGYCMYDWVRLYVKSHKKPGKYPGFVADRKECSLPLGQGVEDTKRYMFLSQHEQSTTHSVCLDNGRIDIVPNFVGGALPRRDSGDREYYCATMLTFFKPWRSGLCLKLPNQSWESAFESHTFAQRQIDIMDNFNLRYECLDARDDYRTQ</sequence>
<dbReference type="EMBL" id="KV425883">
    <property type="protein sequence ID" value="KZW03467.1"/>
    <property type="molecule type" value="Genomic_DNA"/>
</dbReference>
<evidence type="ECO:0000313" key="1">
    <source>
        <dbReference type="EMBL" id="KZW03467.1"/>
    </source>
</evidence>
<gene>
    <name evidence="1" type="ORF">EXIGLDRAFT_600391</name>
</gene>
<protein>
    <submittedName>
        <fullName evidence="1">Uncharacterized protein</fullName>
    </submittedName>
</protein>
<accession>A0A165QDX5</accession>
<keyword evidence="2" id="KW-1185">Reference proteome</keyword>
<dbReference type="Proteomes" id="UP000077266">
    <property type="component" value="Unassembled WGS sequence"/>
</dbReference>
<name>A0A165QDX5_EXIGL</name>
<reference evidence="1 2" key="1">
    <citation type="journal article" date="2016" name="Mol. Biol. Evol.">
        <title>Comparative Genomics of Early-Diverging Mushroom-Forming Fungi Provides Insights into the Origins of Lignocellulose Decay Capabilities.</title>
        <authorList>
            <person name="Nagy L.G."/>
            <person name="Riley R."/>
            <person name="Tritt A."/>
            <person name="Adam C."/>
            <person name="Daum C."/>
            <person name="Floudas D."/>
            <person name="Sun H."/>
            <person name="Yadav J.S."/>
            <person name="Pangilinan J."/>
            <person name="Larsson K.H."/>
            <person name="Matsuura K."/>
            <person name="Barry K."/>
            <person name="Labutti K."/>
            <person name="Kuo R."/>
            <person name="Ohm R.A."/>
            <person name="Bhattacharya S.S."/>
            <person name="Shirouzu T."/>
            <person name="Yoshinaga Y."/>
            <person name="Martin F.M."/>
            <person name="Grigoriev I.V."/>
            <person name="Hibbett D.S."/>
        </authorList>
    </citation>
    <scope>NUCLEOTIDE SEQUENCE [LARGE SCALE GENOMIC DNA]</scope>
    <source>
        <strain evidence="1 2">HHB12029</strain>
    </source>
</reference>
<organism evidence="1 2">
    <name type="scientific">Exidia glandulosa HHB12029</name>
    <dbReference type="NCBI Taxonomy" id="1314781"/>
    <lineage>
        <taxon>Eukaryota</taxon>
        <taxon>Fungi</taxon>
        <taxon>Dikarya</taxon>
        <taxon>Basidiomycota</taxon>
        <taxon>Agaricomycotina</taxon>
        <taxon>Agaricomycetes</taxon>
        <taxon>Auriculariales</taxon>
        <taxon>Exidiaceae</taxon>
        <taxon>Exidia</taxon>
    </lineage>
</organism>
<feature type="non-terminal residue" evidence="1">
    <location>
        <position position="232"/>
    </location>
</feature>
<dbReference type="InParanoid" id="A0A165QDX5"/>
<evidence type="ECO:0000313" key="2">
    <source>
        <dbReference type="Proteomes" id="UP000077266"/>
    </source>
</evidence>
<proteinExistence type="predicted"/>
<dbReference type="AlphaFoldDB" id="A0A165QDX5"/>
<dbReference type="OrthoDB" id="3259294at2759"/>